<evidence type="ECO:0000313" key="7">
    <source>
        <dbReference type="Proteomes" id="UP000233100"/>
    </source>
</evidence>
<dbReference type="AlphaFoldDB" id="A0A7N9CTQ5"/>
<dbReference type="Proteomes" id="UP000233100">
    <property type="component" value="Chromosome 7"/>
</dbReference>
<dbReference type="GeneTree" id="ENSGT00390000015830"/>
<dbReference type="CDD" id="cd00163">
    <property type="entry name" value="RNase_A"/>
    <property type="match status" value="1"/>
</dbReference>
<reference evidence="6" key="3">
    <citation type="submission" date="2025-09" db="UniProtKB">
        <authorList>
            <consortium name="Ensembl"/>
        </authorList>
    </citation>
    <scope>IDENTIFICATION</scope>
</reference>
<sequence>MRQTVIPGPLLPPTTLTLPAGGMAPAVTRLLFLQLVLGPTLVMDIKTQIGKKKFYALNVDYPRVIFPKSFQGYCNGLMSYMRGKVQNSDCPKIHYVIHAPWKVIKRFCKYSDNFCDNYNEYCTLTEDSFPITVCSLNYQQPPTSCYYDSTLTNQKLYLLCSRKYEADPIGMFSHPFHRGSCFPSLPEAPPKSPRLQSLPLTRQGMRQAQL</sequence>
<dbReference type="SUPFAM" id="SSF54076">
    <property type="entry name" value="RNase A-like"/>
    <property type="match status" value="1"/>
</dbReference>
<name>A0A7N9CTQ5_MACFA</name>
<dbReference type="GO" id="GO:0003676">
    <property type="term" value="F:nucleic acid binding"/>
    <property type="evidence" value="ECO:0007669"/>
    <property type="project" value="InterPro"/>
</dbReference>
<feature type="region of interest" description="Disordered" evidence="4">
    <location>
        <begin position="186"/>
        <end position="210"/>
    </location>
</feature>
<dbReference type="Ensembl" id="ENSMFAT00000097001.1">
    <property type="protein sequence ID" value="ENSMFAP00000052815.1"/>
    <property type="gene ID" value="ENSMFAG00000055569.1"/>
</dbReference>
<feature type="compositionally biased region" description="Polar residues" evidence="4">
    <location>
        <begin position="194"/>
        <end position="210"/>
    </location>
</feature>
<reference evidence="6 7" key="1">
    <citation type="submission" date="2013-03" db="EMBL/GenBank/DDBJ databases">
        <authorList>
            <person name="Warren W."/>
            <person name="Wilson R.K."/>
        </authorList>
    </citation>
    <scope>NUCLEOTIDE SEQUENCE</scope>
</reference>
<evidence type="ECO:0000256" key="2">
    <source>
        <dbReference type="ARBA" id="ARBA00022729"/>
    </source>
</evidence>
<keyword evidence="3" id="KW-1015">Disulfide bond</keyword>
<evidence type="ECO:0000256" key="3">
    <source>
        <dbReference type="ARBA" id="ARBA00023157"/>
    </source>
</evidence>
<reference evidence="6" key="2">
    <citation type="submission" date="2025-08" db="UniProtKB">
        <authorList>
            <consortium name="Ensembl"/>
        </authorList>
    </citation>
    <scope>IDENTIFICATION</scope>
</reference>
<dbReference type="PANTHER" id="PTHR11437">
    <property type="entry name" value="RIBONUCLEASE"/>
    <property type="match status" value="1"/>
</dbReference>
<evidence type="ECO:0000256" key="4">
    <source>
        <dbReference type="SAM" id="MobiDB-lite"/>
    </source>
</evidence>
<organism evidence="6 7">
    <name type="scientific">Macaca fascicularis</name>
    <name type="common">Crab-eating macaque</name>
    <name type="synonym">Cynomolgus monkey</name>
    <dbReference type="NCBI Taxonomy" id="9541"/>
    <lineage>
        <taxon>Eukaryota</taxon>
        <taxon>Metazoa</taxon>
        <taxon>Chordata</taxon>
        <taxon>Craniata</taxon>
        <taxon>Vertebrata</taxon>
        <taxon>Euteleostomi</taxon>
        <taxon>Mammalia</taxon>
        <taxon>Eutheria</taxon>
        <taxon>Euarchontoglires</taxon>
        <taxon>Primates</taxon>
        <taxon>Haplorrhini</taxon>
        <taxon>Catarrhini</taxon>
        <taxon>Cercopithecidae</taxon>
        <taxon>Cercopithecinae</taxon>
        <taxon>Macaca</taxon>
    </lineage>
</organism>
<evidence type="ECO:0000256" key="1">
    <source>
        <dbReference type="ARBA" id="ARBA00005600"/>
    </source>
</evidence>
<keyword evidence="7" id="KW-1185">Reference proteome</keyword>
<dbReference type="PANTHER" id="PTHR11437:SF11">
    <property type="entry name" value="INACTIVE RIBONUCLEASE-LIKE PROTEIN 13-RELATED"/>
    <property type="match status" value="1"/>
</dbReference>
<dbReference type="GO" id="GO:0050830">
    <property type="term" value="P:defense response to Gram-positive bacterium"/>
    <property type="evidence" value="ECO:0007669"/>
    <property type="project" value="TreeGrafter"/>
</dbReference>
<dbReference type="InterPro" id="IPR023412">
    <property type="entry name" value="RNaseA_domain"/>
</dbReference>
<keyword evidence="2" id="KW-0732">Signal</keyword>
<evidence type="ECO:0000313" key="6">
    <source>
        <dbReference type="Ensembl" id="ENSMFAP00000052815.1"/>
    </source>
</evidence>
<dbReference type="Gene3D" id="3.10.130.10">
    <property type="entry name" value="Ribonuclease A-like domain"/>
    <property type="match status" value="1"/>
</dbReference>
<gene>
    <name evidence="6" type="primary">RNASE13</name>
</gene>
<dbReference type="InterPro" id="IPR001427">
    <property type="entry name" value="RNaseA"/>
</dbReference>
<feature type="domain" description="Ribonuclease A-domain" evidence="5">
    <location>
        <begin position="51"/>
        <end position="169"/>
    </location>
</feature>
<proteinExistence type="inferred from homology"/>
<protein>
    <submittedName>
        <fullName evidence="6">Ribonuclease A family member 13 (inactive)</fullName>
    </submittedName>
</protein>
<dbReference type="InterPro" id="IPR036816">
    <property type="entry name" value="RNaseA-like_dom_sf"/>
</dbReference>
<accession>A0A7N9CTQ5</accession>
<comment type="similarity">
    <text evidence="1">Belongs to the pancreatic ribonuclease family.</text>
</comment>
<evidence type="ECO:0000259" key="5">
    <source>
        <dbReference type="Pfam" id="PF00074"/>
    </source>
</evidence>
<dbReference type="Pfam" id="PF00074">
    <property type="entry name" value="RnaseA"/>
    <property type="match status" value="1"/>
</dbReference>